<keyword evidence="13" id="KW-1185">Reference proteome</keyword>
<dbReference type="InterPro" id="IPR001867">
    <property type="entry name" value="OmpR/PhoB-type_DNA-bd"/>
</dbReference>
<dbReference type="Pfam" id="PF00072">
    <property type="entry name" value="Response_reg"/>
    <property type="match status" value="1"/>
</dbReference>
<evidence type="ECO:0000256" key="8">
    <source>
        <dbReference type="PROSITE-ProRule" id="PRU00169"/>
    </source>
</evidence>
<dbReference type="Proteomes" id="UP000183924">
    <property type="component" value="Unassembled WGS sequence"/>
</dbReference>
<dbReference type="PANTHER" id="PTHR48111:SF35">
    <property type="entry name" value="TRANSCRIPTIONAL REGULATORY PROTEIN QSEB"/>
    <property type="match status" value="1"/>
</dbReference>
<keyword evidence="4" id="KW-0902">Two-component regulatory system</keyword>
<dbReference type="GO" id="GO:0005829">
    <property type="term" value="C:cytosol"/>
    <property type="evidence" value="ECO:0007669"/>
    <property type="project" value="TreeGrafter"/>
</dbReference>
<dbReference type="SUPFAM" id="SSF46894">
    <property type="entry name" value="C-terminal effector domain of the bipartite response regulators"/>
    <property type="match status" value="1"/>
</dbReference>
<name>A0A1J8P4Z0_9COXI</name>
<dbReference type="STRING" id="1225476.A1D18_03915"/>
<keyword evidence="3 8" id="KW-0597">Phosphoprotein</keyword>
<evidence type="ECO:0000256" key="4">
    <source>
        <dbReference type="ARBA" id="ARBA00023012"/>
    </source>
</evidence>
<dbReference type="InterPro" id="IPR016032">
    <property type="entry name" value="Sig_transdc_resp-reg_C-effctor"/>
</dbReference>
<dbReference type="EMBL" id="LUKY01000033">
    <property type="protein sequence ID" value="OIZ94027.1"/>
    <property type="molecule type" value="Genomic_DNA"/>
</dbReference>
<keyword evidence="7" id="KW-0804">Transcription</keyword>
<dbReference type="OrthoDB" id="9802426at2"/>
<dbReference type="AlphaFoldDB" id="A0A1J8P4Z0"/>
<dbReference type="Gene3D" id="3.40.50.2300">
    <property type="match status" value="1"/>
</dbReference>
<evidence type="ECO:0000256" key="6">
    <source>
        <dbReference type="ARBA" id="ARBA00023125"/>
    </source>
</evidence>
<dbReference type="CDD" id="cd00383">
    <property type="entry name" value="trans_reg_C"/>
    <property type="match status" value="1"/>
</dbReference>
<protein>
    <submittedName>
        <fullName evidence="12">DNA-binding response regulator</fullName>
    </submittedName>
</protein>
<keyword evidence="5" id="KW-0805">Transcription regulation</keyword>
<feature type="domain" description="OmpR/PhoB-type" evidence="11">
    <location>
        <begin position="125"/>
        <end position="220"/>
    </location>
</feature>
<evidence type="ECO:0000256" key="3">
    <source>
        <dbReference type="ARBA" id="ARBA00022553"/>
    </source>
</evidence>
<evidence type="ECO:0000256" key="7">
    <source>
        <dbReference type="ARBA" id="ARBA00023163"/>
    </source>
</evidence>
<evidence type="ECO:0000313" key="13">
    <source>
        <dbReference type="Proteomes" id="UP000183924"/>
    </source>
</evidence>
<dbReference type="Pfam" id="PF00486">
    <property type="entry name" value="Trans_reg_C"/>
    <property type="match status" value="1"/>
</dbReference>
<evidence type="ECO:0000256" key="5">
    <source>
        <dbReference type="ARBA" id="ARBA00023015"/>
    </source>
</evidence>
<dbReference type="InterPro" id="IPR001789">
    <property type="entry name" value="Sig_transdc_resp-reg_receiver"/>
</dbReference>
<dbReference type="GO" id="GO:0000156">
    <property type="term" value="F:phosphorelay response regulator activity"/>
    <property type="evidence" value="ECO:0007669"/>
    <property type="project" value="TreeGrafter"/>
</dbReference>
<dbReference type="InterPro" id="IPR039420">
    <property type="entry name" value="WalR-like"/>
</dbReference>
<dbReference type="Gene3D" id="1.10.10.10">
    <property type="entry name" value="Winged helix-like DNA-binding domain superfamily/Winged helix DNA-binding domain"/>
    <property type="match status" value="1"/>
</dbReference>
<sequence length="223" mass="25135">MRILLVEEDGALNDEVKKGLKPYGYTVDRVTNDKVTLSYIKTETFDVILLDLNLSDPHGLSILHKIRGPGITTPILILTVSQSAKERIKVLDNDADGYLTKPFDLDELSARIRALQRRSANNRASPVLTYEDIELNPSLFTVTLKGLAISLSRREFSLLQKLLENAGHVVSRDLLTQCLYGWGDEIDSNTLEVHVHNLRKKLGNPHFIHTVRGIGYRLVREPI</sequence>
<dbReference type="SMART" id="SM00448">
    <property type="entry name" value="REC"/>
    <property type="match status" value="1"/>
</dbReference>
<organism evidence="12 13">
    <name type="scientific">Candidatus Rickettsiella isopodorum</name>
    <dbReference type="NCBI Taxonomy" id="1225476"/>
    <lineage>
        <taxon>Bacteria</taxon>
        <taxon>Pseudomonadati</taxon>
        <taxon>Pseudomonadota</taxon>
        <taxon>Gammaproteobacteria</taxon>
        <taxon>Legionellales</taxon>
        <taxon>Coxiellaceae</taxon>
        <taxon>Rickettsiella</taxon>
    </lineage>
</organism>
<evidence type="ECO:0000313" key="12">
    <source>
        <dbReference type="EMBL" id="OIZ94027.1"/>
    </source>
</evidence>
<dbReference type="PROSITE" id="PS51755">
    <property type="entry name" value="OMPR_PHOB"/>
    <property type="match status" value="1"/>
</dbReference>
<accession>A0A1J8P4Z0</accession>
<dbReference type="InterPro" id="IPR036388">
    <property type="entry name" value="WH-like_DNA-bd_sf"/>
</dbReference>
<evidence type="ECO:0000256" key="9">
    <source>
        <dbReference type="PROSITE-ProRule" id="PRU01091"/>
    </source>
</evidence>
<keyword evidence="6 9" id="KW-0238">DNA-binding</keyword>
<proteinExistence type="predicted"/>
<comment type="caution">
    <text evidence="12">The sequence shown here is derived from an EMBL/GenBank/DDBJ whole genome shotgun (WGS) entry which is preliminary data.</text>
</comment>
<dbReference type="InterPro" id="IPR011006">
    <property type="entry name" value="CheY-like_superfamily"/>
</dbReference>
<dbReference type="PROSITE" id="PS50110">
    <property type="entry name" value="RESPONSE_REGULATORY"/>
    <property type="match status" value="1"/>
</dbReference>
<reference evidence="12 13" key="1">
    <citation type="submission" date="2016-03" db="EMBL/GenBank/DDBJ databases">
        <title>Comparative genomics of Rickettsiella.</title>
        <authorList>
            <person name="Chandler C."/>
            <person name="Wang Y."/>
        </authorList>
    </citation>
    <scope>NUCLEOTIDE SEQUENCE [LARGE SCALE GENOMIC DNA]</scope>
    <source>
        <strain evidence="12 13">RCFS May 2013</strain>
    </source>
</reference>
<gene>
    <name evidence="12" type="ORF">A1D18_03915</name>
</gene>
<dbReference type="PANTHER" id="PTHR48111">
    <property type="entry name" value="REGULATOR OF RPOS"/>
    <property type="match status" value="1"/>
</dbReference>
<keyword evidence="2" id="KW-0963">Cytoplasm</keyword>
<comment type="subcellular location">
    <subcellularLocation>
        <location evidence="1">Cytoplasm</location>
    </subcellularLocation>
</comment>
<feature type="modified residue" description="4-aspartylphosphate" evidence="8">
    <location>
        <position position="51"/>
    </location>
</feature>
<evidence type="ECO:0000259" key="10">
    <source>
        <dbReference type="PROSITE" id="PS50110"/>
    </source>
</evidence>
<evidence type="ECO:0000256" key="2">
    <source>
        <dbReference type="ARBA" id="ARBA00022490"/>
    </source>
</evidence>
<dbReference type="SMART" id="SM00862">
    <property type="entry name" value="Trans_reg_C"/>
    <property type="match status" value="1"/>
</dbReference>
<dbReference type="SUPFAM" id="SSF52172">
    <property type="entry name" value="CheY-like"/>
    <property type="match status" value="1"/>
</dbReference>
<dbReference type="GO" id="GO:0006355">
    <property type="term" value="P:regulation of DNA-templated transcription"/>
    <property type="evidence" value="ECO:0007669"/>
    <property type="project" value="InterPro"/>
</dbReference>
<evidence type="ECO:0000256" key="1">
    <source>
        <dbReference type="ARBA" id="ARBA00004496"/>
    </source>
</evidence>
<feature type="domain" description="Response regulatory" evidence="10">
    <location>
        <begin position="2"/>
        <end position="116"/>
    </location>
</feature>
<dbReference type="RefSeq" id="WP_071662526.1">
    <property type="nucleotide sequence ID" value="NZ_LUKY01000033.1"/>
</dbReference>
<feature type="DNA-binding region" description="OmpR/PhoB-type" evidence="9">
    <location>
        <begin position="125"/>
        <end position="220"/>
    </location>
</feature>
<dbReference type="GO" id="GO:0032993">
    <property type="term" value="C:protein-DNA complex"/>
    <property type="evidence" value="ECO:0007669"/>
    <property type="project" value="TreeGrafter"/>
</dbReference>
<evidence type="ECO:0000259" key="11">
    <source>
        <dbReference type="PROSITE" id="PS51755"/>
    </source>
</evidence>
<dbReference type="GO" id="GO:0000976">
    <property type="term" value="F:transcription cis-regulatory region binding"/>
    <property type="evidence" value="ECO:0007669"/>
    <property type="project" value="TreeGrafter"/>
</dbReference>